<gene>
    <name evidence="4" type="primary">Ccdc82</name>
    <name evidence="4" type="ORF">ALELAT_R13038</name>
</gene>
<dbReference type="OrthoDB" id="21499at2759"/>
<organism evidence="4 5">
    <name type="scientific">Alectura lathami</name>
    <name type="common">Australian brush turkey</name>
    <dbReference type="NCBI Taxonomy" id="81907"/>
    <lineage>
        <taxon>Eukaryota</taxon>
        <taxon>Metazoa</taxon>
        <taxon>Chordata</taxon>
        <taxon>Craniata</taxon>
        <taxon>Vertebrata</taxon>
        <taxon>Euteleostomi</taxon>
        <taxon>Archelosauria</taxon>
        <taxon>Archosauria</taxon>
        <taxon>Dinosauria</taxon>
        <taxon>Saurischia</taxon>
        <taxon>Theropoda</taxon>
        <taxon>Coelurosauria</taxon>
        <taxon>Aves</taxon>
        <taxon>Neognathae</taxon>
        <taxon>Galloanserae</taxon>
        <taxon>Galliformes</taxon>
        <taxon>Megapodiidae</taxon>
        <taxon>Alectura</taxon>
    </lineage>
</organism>
<dbReference type="InterPro" id="IPR025244">
    <property type="entry name" value="CCDC82"/>
</dbReference>
<evidence type="ECO:0000259" key="3">
    <source>
        <dbReference type="Pfam" id="PF13926"/>
    </source>
</evidence>
<proteinExistence type="predicted"/>
<evidence type="ECO:0000256" key="1">
    <source>
        <dbReference type="SAM" id="MobiDB-lite"/>
    </source>
</evidence>
<protein>
    <submittedName>
        <fullName evidence="4">CCD82 protein</fullName>
    </submittedName>
</protein>
<sequence length="373" mass="43510">GKRKRWNSSVLDDSDDSEDSDILVRKVFAKRHCIINEDESSQEQQPDKTCSTEIVSANRKQKVLAKLKELARQRATQTSCGSENCEDSNSEAEIEEEPFCHLPLTPTEGSDTDSDSMKDFIVDDEEEEDGEDNTEHVKSENQLQQKELNTSNSELLAYYIPHLSRCGPYVHFQRIVKAFLINAIDDTFLSSLYDGTRQKKYAQDMLLSLHYLDDRYIQPRLDNLIARSRWKDRYKERVDCYPDVRIILKNPTSVYCQACELNRYCKFNVLLFGKLYNSRTLEADDFMSDDKQVLKVGVVCADRTRVYHNLKHFKYKLYVDCSTVTKSNDVEDESVKDTVERLFSQLEDTGWIQKRYNDLENYMNDADSFQEEK</sequence>
<dbReference type="AlphaFoldDB" id="A0A7L0W935"/>
<dbReference type="Pfam" id="PF13846">
    <property type="entry name" value="DUF4196"/>
    <property type="match status" value="1"/>
</dbReference>
<name>A0A7L0W935_ALELA</name>
<dbReference type="InterPro" id="IPR025451">
    <property type="entry name" value="DUF4211"/>
</dbReference>
<dbReference type="PANTHER" id="PTHR14689">
    <property type="entry name" value="PHORBOL-ESTER_DAG-TYPE DOMAIN-CONTAINING PROTEIN"/>
    <property type="match status" value="1"/>
</dbReference>
<feature type="region of interest" description="Disordered" evidence="1">
    <location>
        <begin position="124"/>
        <end position="145"/>
    </location>
</feature>
<feature type="domain" description="Coiled-coil" evidence="2">
    <location>
        <begin position="1"/>
        <end position="60"/>
    </location>
</feature>
<accession>A0A7L0W935</accession>
<dbReference type="PANTHER" id="PTHR14689:SF0">
    <property type="entry name" value="COILED-COIL DOMAIN-CONTAINING PROTEIN 82"/>
    <property type="match status" value="1"/>
</dbReference>
<keyword evidence="5" id="KW-1185">Reference proteome</keyword>
<evidence type="ECO:0000313" key="4">
    <source>
        <dbReference type="EMBL" id="NXL87628.1"/>
    </source>
</evidence>
<evidence type="ECO:0000259" key="2">
    <source>
        <dbReference type="Pfam" id="PF13846"/>
    </source>
</evidence>
<feature type="domain" description="DUF4211" evidence="3">
    <location>
        <begin position="119"/>
        <end position="281"/>
    </location>
</feature>
<dbReference type="GO" id="GO:0005634">
    <property type="term" value="C:nucleus"/>
    <property type="evidence" value="ECO:0007669"/>
    <property type="project" value="TreeGrafter"/>
</dbReference>
<dbReference type="Pfam" id="PF13926">
    <property type="entry name" value="DUF4211"/>
    <property type="match status" value="1"/>
</dbReference>
<comment type="caution">
    <text evidence="4">The sequence shown here is derived from an EMBL/GenBank/DDBJ whole genome shotgun (WGS) entry which is preliminary data.</text>
</comment>
<feature type="non-terminal residue" evidence="4">
    <location>
        <position position="373"/>
    </location>
</feature>
<reference evidence="4 5" key="1">
    <citation type="submission" date="2019-09" db="EMBL/GenBank/DDBJ databases">
        <title>Bird 10,000 Genomes (B10K) Project - Family phase.</title>
        <authorList>
            <person name="Zhang G."/>
        </authorList>
    </citation>
    <scope>NUCLEOTIDE SEQUENCE [LARGE SCALE GENOMIC DNA]</scope>
    <source>
        <strain evidence="4">B10K-DU-001-39</strain>
        <tissue evidence="4">Muscle</tissue>
    </source>
</reference>
<dbReference type="EMBL" id="VXAV01004410">
    <property type="protein sequence ID" value="NXL87628.1"/>
    <property type="molecule type" value="Genomic_DNA"/>
</dbReference>
<evidence type="ECO:0000313" key="5">
    <source>
        <dbReference type="Proteomes" id="UP000562322"/>
    </source>
</evidence>
<feature type="non-terminal residue" evidence="4">
    <location>
        <position position="1"/>
    </location>
</feature>
<dbReference type="Proteomes" id="UP000562322">
    <property type="component" value="Unassembled WGS sequence"/>
</dbReference>